<gene>
    <name evidence="2" type="ORF">EV139_3153</name>
</gene>
<organism evidence="2 3">
    <name type="scientific">Leucobacter luti</name>
    <dbReference type="NCBI Taxonomy" id="340320"/>
    <lineage>
        <taxon>Bacteria</taxon>
        <taxon>Bacillati</taxon>
        <taxon>Actinomycetota</taxon>
        <taxon>Actinomycetes</taxon>
        <taxon>Micrococcales</taxon>
        <taxon>Microbacteriaceae</taxon>
        <taxon>Leucobacter</taxon>
    </lineage>
</organism>
<dbReference type="RefSeq" id="WP_130455837.1">
    <property type="nucleotide sequence ID" value="NZ_QYAG01000002.1"/>
</dbReference>
<keyword evidence="3" id="KW-1185">Reference proteome</keyword>
<evidence type="ECO:0000313" key="2">
    <source>
        <dbReference type="EMBL" id="RZT59481.1"/>
    </source>
</evidence>
<sequence length="342" mass="38063">MTTYLTHGAKKNVGDYLIHDRARKLWSHIAPDTDVVSVKRWEPFEFPSDARSLILCGGPGFTPRMVEGVFPLVKNAQERELPISGLALGWQGLPARNPGSFMMTARSVATLRAIAAAGAPISVRDGVTQEIATQFGIDTVRTGCSAWYSIPHLGTSPSVAPEPKTVVFTTPAKPENTAESIQVMQLLRARFPNAKLVASFHRGIEKDELTDAEQSKPLKKQARAAKRLGYEVRDVAYSLDNIGFYEETDLHIGYRVHAHLDFVSRRRPSLLISEDGRGYGQTVSLHGEKLVLWAGAKNLVERLDRRIGIETEKDWPSLSRAVDTIEEHYPVMREVIERQAQL</sequence>
<name>A0A4Q7TG89_9MICO</name>
<dbReference type="OrthoDB" id="9802987at2"/>
<proteinExistence type="predicted"/>
<protein>
    <recommendedName>
        <fullName evidence="1">Polysaccharide pyruvyl transferase domain-containing protein</fullName>
    </recommendedName>
</protein>
<evidence type="ECO:0000259" key="1">
    <source>
        <dbReference type="Pfam" id="PF04230"/>
    </source>
</evidence>
<dbReference type="InterPro" id="IPR007345">
    <property type="entry name" value="Polysacch_pyruvyl_Trfase"/>
</dbReference>
<feature type="domain" description="Polysaccharide pyruvyl transferase" evidence="1">
    <location>
        <begin position="12"/>
        <end position="259"/>
    </location>
</feature>
<comment type="caution">
    <text evidence="2">The sequence shown here is derived from an EMBL/GenBank/DDBJ whole genome shotgun (WGS) entry which is preliminary data.</text>
</comment>
<evidence type="ECO:0000313" key="3">
    <source>
        <dbReference type="Proteomes" id="UP000291832"/>
    </source>
</evidence>
<dbReference type="SUPFAM" id="SSF52317">
    <property type="entry name" value="Class I glutamine amidotransferase-like"/>
    <property type="match status" value="1"/>
</dbReference>
<dbReference type="InterPro" id="IPR029062">
    <property type="entry name" value="Class_I_gatase-like"/>
</dbReference>
<dbReference type="EMBL" id="SHKI01000009">
    <property type="protein sequence ID" value="RZT59481.1"/>
    <property type="molecule type" value="Genomic_DNA"/>
</dbReference>
<dbReference type="AlphaFoldDB" id="A0A4Q7TG89"/>
<accession>A0A4Q7TG89</accession>
<dbReference type="Pfam" id="PF04230">
    <property type="entry name" value="PS_pyruv_trans"/>
    <property type="match status" value="1"/>
</dbReference>
<reference evidence="2 3" key="1">
    <citation type="journal article" date="2015" name="Stand. Genomic Sci.">
        <title>Genomic Encyclopedia of Bacterial and Archaeal Type Strains, Phase III: the genomes of soil and plant-associated and newly described type strains.</title>
        <authorList>
            <person name="Whitman W.B."/>
            <person name="Woyke T."/>
            <person name="Klenk H.P."/>
            <person name="Zhou Y."/>
            <person name="Lilburn T.G."/>
            <person name="Beck B.J."/>
            <person name="De Vos P."/>
            <person name="Vandamme P."/>
            <person name="Eisen J.A."/>
            <person name="Garrity G."/>
            <person name="Hugenholtz P."/>
            <person name="Kyrpides N.C."/>
        </authorList>
    </citation>
    <scope>NUCLEOTIDE SEQUENCE [LARGE SCALE GENOMIC DNA]</scope>
    <source>
        <strain evidence="2 3">RF6</strain>
    </source>
</reference>
<dbReference type="Proteomes" id="UP000291832">
    <property type="component" value="Unassembled WGS sequence"/>
</dbReference>